<proteinExistence type="predicted"/>
<dbReference type="EMBL" id="JABSND010000034">
    <property type="protein sequence ID" value="KAI6301677.1"/>
    <property type="molecule type" value="Genomic_DNA"/>
</dbReference>
<evidence type="ECO:0000313" key="3">
    <source>
        <dbReference type="Proteomes" id="UP001059893"/>
    </source>
</evidence>
<dbReference type="Proteomes" id="UP001059893">
    <property type="component" value="Unassembled WGS sequence"/>
</dbReference>
<name>A0ABQ8NSW3_PYRGI</name>
<feature type="region of interest" description="Disordered" evidence="1">
    <location>
        <begin position="66"/>
        <end position="93"/>
    </location>
</feature>
<gene>
    <name evidence="2" type="ORF">MCOR33_002813</name>
</gene>
<organism evidence="2 3">
    <name type="scientific">Pyricularia grisea</name>
    <name type="common">Crabgrass-specific blast fungus</name>
    <name type="synonym">Magnaporthe grisea</name>
    <dbReference type="NCBI Taxonomy" id="148305"/>
    <lineage>
        <taxon>Eukaryota</taxon>
        <taxon>Fungi</taxon>
        <taxon>Dikarya</taxon>
        <taxon>Ascomycota</taxon>
        <taxon>Pezizomycotina</taxon>
        <taxon>Sordariomycetes</taxon>
        <taxon>Sordariomycetidae</taxon>
        <taxon>Magnaporthales</taxon>
        <taxon>Pyriculariaceae</taxon>
        <taxon>Pyricularia</taxon>
    </lineage>
</organism>
<feature type="region of interest" description="Disordered" evidence="1">
    <location>
        <begin position="1"/>
        <end position="41"/>
    </location>
</feature>
<sequence>MSRHLPTNNDPPAPVTRQKLRSGERIPHLNTSGHPKQVKSSIAKAHNLAVVPCVVPGPTGMVAMEPPGALSSISTGRGRSRDRAGIGGRRTALGGWPGQDGKYLLICHPIEEHHKAITN</sequence>
<comment type="caution">
    <text evidence="2">The sequence shown here is derived from an EMBL/GenBank/DDBJ whole genome shotgun (WGS) entry which is preliminary data.</text>
</comment>
<accession>A0ABQ8NSW3</accession>
<feature type="compositionally biased region" description="Polar residues" evidence="1">
    <location>
        <begin position="29"/>
        <end position="40"/>
    </location>
</feature>
<keyword evidence="3" id="KW-1185">Reference proteome</keyword>
<evidence type="ECO:0000256" key="1">
    <source>
        <dbReference type="SAM" id="MobiDB-lite"/>
    </source>
</evidence>
<reference evidence="2" key="1">
    <citation type="submission" date="2021-01" db="EMBL/GenBank/DDBJ databases">
        <title>Deciphering the adaptive evolutionary patterns associated with biogeogrpahic diversity in the finger millet blast pathogen Magnaporthe oryzae in Eastern Africa.</title>
        <authorList>
            <person name="Onyema G."/>
            <person name="Shittu T.A."/>
            <person name="Dodsworth S."/>
            <person name="Devilliers S."/>
            <person name="Muthumeenakshi S."/>
            <person name="Sreenivasaprasad S."/>
        </authorList>
    </citation>
    <scope>NUCLEOTIDE SEQUENCE</scope>
    <source>
        <strain evidence="2">D15/s37</strain>
    </source>
</reference>
<evidence type="ECO:0000313" key="2">
    <source>
        <dbReference type="EMBL" id="KAI6301677.1"/>
    </source>
</evidence>
<protein>
    <submittedName>
        <fullName evidence="2">Uncharacterized protein</fullName>
    </submittedName>
</protein>